<dbReference type="Pfam" id="PF02148">
    <property type="entry name" value="zf-UBP"/>
    <property type="match status" value="1"/>
</dbReference>
<dbReference type="InterPro" id="IPR001607">
    <property type="entry name" value="Znf_UBP"/>
</dbReference>
<evidence type="ECO:0000259" key="2">
    <source>
        <dbReference type="PROSITE" id="PS50271"/>
    </source>
</evidence>
<feature type="domain" description="UBP-type" evidence="2">
    <location>
        <begin position="1"/>
        <end position="62"/>
    </location>
</feature>
<proteinExistence type="predicted"/>
<dbReference type="Gene3D" id="3.30.40.10">
    <property type="entry name" value="Zinc/RING finger domain, C3HC4 (zinc finger)"/>
    <property type="match status" value="1"/>
</dbReference>
<reference evidence="3" key="1">
    <citation type="journal article" date="2019" name="bioRxiv">
        <title>The Genome of the Zebra Mussel, Dreissena polymorpha: A Resource for Invasive Species Research.</title>
        <authorList>
            <person name="McCartney M.A."/>
            <person name="Auch B."/>
            <person name="Kono T."/>
            <person name="Mallez S."/>
            <person name="Zhang Y."/>
            <person name="Obille A."/>
            <person name="Becker A."/>
            <person name="Abrahante J.E."/>
            <person name="Garbe J."/>
            <person name="Badalamenti J.P."/>
            <person name="Herman A."/>
            <person name="Mangelson H."/>
            <person name="Liachko I."/>
            <person name="Sullivan S."/>
            <person name="Sone E.D."/>
            <person name="Koren S."/>
            <person name="Silverstein K.A.T."/>
            <person name="Beckman K.B."/>
            <person name="Gohl D.M."/>
        </authorList>
    </citation>
    <scope>NUCLEOTIDE SEQUENCE</scope>
    <source>
        <strain evidence="3">Duluth1</strain>
        <tissue evidence="3">Whole animal</tissue>
    </source>
</reference>
<sequence>MSLQVFCSRYVNGDMVKHGKSSDHPMVFSYADLFVWCYKCRNYLDNEVPHDALFKNKLLNKK</sequence>
<accession>A0A9D4MRJ7</accession>
<dbReference type="EMBL" id="JAIWYP010000001">
    <property type="protein sequence ID" value="KAH3880509.1"/>
    <property type="molecule type" value="Genomic_DNA"/>
</dbReference>
<protein>
    <recommendedName>
        <fullName evidence="2">UBP-type domain-containing protein</fullName>
    </recommendedName>
</protein>
<evidence type="ECO:0000313" key="4">
    <source>
        <dbReference type="Proteomes" id="UP000828390"/>
    </source>
</evidence>
<dbReference type="PROSITE" id="PS50271">
    <property type="entry name" value="ZF_UBP"/>
    <property type="match status" value="1"/>
</dbReference>
<dbReference type="AlphaFoldDB" id="A0A9D4MRJ7"/>
<reference evidence="3" key="2">
    <citation type="submission" date="2020-11" db="EMBL/GenBank/DDBJ databases">
        <authorList>
            <person name="McCartney M.A."/>
            <person name="Auch B."/>
            <person name="Kono T."/>
            <person name="Mallez S."/>
            <person name="Becker A."/>
            <person name="Gohl D.M."/>
            <person name="Silverstein K.A.T."/>
            <person name="Koren S."/>
            <person name="Bechman K.B."/>
            <person name="Herman A."/>
            <person name="Abrahante J.E."/>
            <person name="Garbe J."/>
        </authorList>
    </citation>
    <scope>NUCLEOTIDE SEQUENCE</scope>
    <source>
        <strain evidence="3">Duluth1</strain>
        <tissue evidence="3">Whole animal</tissue>
    </source>
</reference>
<gene>
    <name evidence="3" type="ORF">DPMN_004425</name>
</gene>
<organism evidence="3 4">
    <name type="scientific">Dreissena polymorpha</name>
    <name type="common">Zebra mussel</name>
    <name type="synonym">Mytilus polymorpha</name>
    <dbReference type="NCBI Taxonomy" id="45954"/>
    <lineage>
        <taxon>Eukaryota</taxon>
        <taxon>Metazoa</taxon>
        <taxon>Spiralia</taxon>
        <taxon>Lophotrochozoa</taxon>
        <taxon>Mollusca</taxon>
        <taxon>Bivalvia</taxon>
        <taxon>Autobranchia</taxon>
        <taxon>Heteroconchia</taxon>
        <taxon>Euheterodonta</taxon>
        <taxon>Imparidentia</taxon>
        <taxon>Neoheterodontei</taxon>
        <taxon>Myida</taxon>
        <taxon>Dreissenoidea</taxon>
        <taxon>Dreissenidae</taxon>
        <taxon>Dreissena</taxon>
    </lineage>
</organism>
<evidence type="ECO:0000313" key="3">
    <source>
        <dbReference type="EMBL" id="KAH3880509.1"/>
    </source>
</evidence>
<name>A0A9D4MRJ7_DREPO</name>
<keyword evidence="4" id="KW-1185">Reference proteome</keyword>
<comment type="caution">
    <text evidence="3">The sequence shown here is derived from an EMBL/GenBank/DDBJ whole genome shotgun (WGS) entry which is preliminary data.</text>
</comment>
<keyword evidence="1" id="KW-0862">Zinc</keyword>
<keyword evidence="1" id="KW-0863">Zinc-finger</keyword>
<dbReference type="GO" id="GO:0008270">
    <property type="term" value="F:zinc ion binding"/>
    <property type="evidence" value="ECO:0007669"/>
    <property type="project" value="UniProtKB-KW"/>
</dbReference>
<evidence type="ECO:0000256" key="1">
    <source>
        <dbReference type="PROSITE-ProRule" id="PRU00502"/>
    </source>
</evidence>
<dbReference type="PANTHER" id="PTHR47665:SF1">
    <property type="entry name" value="HISTONE DEACETYLASE-LIKE PROTEIN"/>
    <property type="match status" value="1"/>
</dbReference>
<dbReference type="InterPro" id="IPR013083">
    <property type="entry name" value="Znf_RING/FYVE/PHD"/>
</dbReference>
<dbReference type="PANTHER" id="PTHR47665">
    <property type="entry name" value="HISTONE DEACETYLASE-LIKE PROTEIN"/>
    <property type="match status" value="1"/>
</dbReference>
<dbReference type="Proteomes" id="UP000828390">
    <property type="component" value="Unassembled WGS sequence"/>
</dbReference>
<dbReference type="SUPFAM" id="SSF57850">
    <property type="entry name" value="RING/U-box"/>
    <property type="match status" value="1"/>
</dbReference>
<keyword evidence="1" id="KW-0479">Metal-binding</keyword>